<sequence length="315" mass="34520">MRRRKKSRIKATLMCLVLMVVVMSLIVLKGMNGDELANQGRHPFGFIFAEKQDNKLDASLLADIDSKNAVLLNLDTDEVIGSKKANERIYPASMTKIMSAYVVIQRLTDLDQLIRVPGEIVDQSVSEGASMAGFLRDEDVPVRELLYGTLLSSGAEATQALAIEVAGSEKKFVKLMNLEAEKLGMTKTKFKNATGLHQRNHYSTVNDMAHLLKLALKNETFYEVFTSKERFYSGGYHPEGLYLASTLFSHLPATPAISGEINGGKTGYTEEAGQCLASLATINGHRYLLVTAGASGTPLTEARHIEDALTVYGRL</sequence>
<keyword evidence="13" id="KW-1185">Reference proteome</keyword>
<keyword evidence="10" id="KW-0812">Transmembrane</keyword>
<keyword evidence="10" id="KW-0472">Membrane</keyword>
<dbReference type="PANTHER" id="PTHR21581:SF6">
    <property type="entry name" value="TRAFFICKING PROTEIN PARTICLE COMPLEX SUBUNIT 12"/>
    <property type="match status" value="1"/>
</dbReference>
<dbReference type="GO" id="GO:0071555">
    <property type="term" value="P:cell wall organization"/>
    <property type="evidence" value="ECO:0007669"/>
    <property type="project" value="UniProtKB-KW"/>
</dbReference>
<gene>
    <name evidence="12" type="ORF">I6N95_12275</name>
</gene>
<dbReference type="RefSeq" id="WP_209528290.1">
    <property type="nucleotide sequence ID" value="NZ_JAEEGA010000007.1"/>
</dbReference>
<dbReference type="Proteomes" id="UP000674938">
    <property type="component" value="Unassembled WGS sequence"/>
</dbReference>
<evidence type="ECO:0000256" key="2">
    <source>
        <dbReference type="ARBA" id="ARBA00022729"/>
    </source>
</evidence>
<evidence type="ECO:0000256" key="5">
    <source>
        <dbReference type="ARBA" id="ARBA00022984"/>
    </source>
</evidence>
<dbReference type="SUPFAM" id="SSF56601">
    <property type="entry name" value="beta-lactamase/transpeptidase-like"/>
    <property type="match status" value="1"/>
</dbReference>
<keyword evidence="3" id="KW-0378">Hydrolase</keyword>
<organism evidence="12 13">
    <name type="scientific">Vagococcus allomyrinae</name>
    <dbReference type="NCBI Taxonomy" id="2794353"/>
    <lineage>
        <taxon>Bacteria</taxon>
        <taxon>Bacillati</taxon>
        <taxon>Bacillota</taxon>
        <taxon>Bacilli</taxon>
        <taxon>Lactobacillales</taxon>
        <taxon>Enterococcaceae</taxon>
        <taxon>Vagococcus</taxon>
    </lineage>
</organism>
<feature type="active site" description="Proton acceptor" evidence="7">
    <location>
        <position position="96"/>
    </location>
</feature>
<evidence type="ECO:0000256" key="10">
    <source>
        <dbReference type="SAM" id="Phobius"/>
    </source>
</evidence>
<comment type="caution">
    <text evidence="12">The sequence shown here is derived from an EMBL/GenBank/DDBJ whole genome shotgun (WGS) entry which is preliminary data.</text>
</comment>
<keyword evidence="10" id="KW-1133">Transmembrane helix</keyword>
<dbReference type="PRINTS" id="PR00725">
    <property type="entry name" value="DADACBPTASE1"/>
</dbReference>
<evidence type="ECO:0000256" key="9">
    <source>
        <dbReference type="RuleBase" id="RU004016"/>
    </source>
</evidence>
<dbReference type="Pfam" id="PF00768">
    <property type="entry name" value="Peptidase_S11"/>
    <property type="match status" value="1"/>
</dbReference>
<dbReference type="InterPro" id="IPR001967">
    <property type="entry name" value="Peptidase_S11_N"/>
</dbReference>
<evidence type="ECO:0000256" key="6">
    <source>
        <dbReference type="ARBA" id="ARBA00023316"/>
    </source>
</evidence>
<reference evidence="12" key="1">
    <citation type="submission" date="2020-12" db="EMBL/GenBank/DDBJ databases">
        <title>Vagococcus allomyrinae sp. nov. and Enterococcus lavae sp. nov., isolated from the larvae of Allomyrina dichotoma.</title>
        <authorList>
            <person name="Lee S.D."/>
        </authorList>
    </citation>
    <scope>NUCLEOTIDE SEQUENCE</scope>
    <source>
        <strain evidence="12">BWB3-3</strain>
    </source>
</reference>
<keyword evidence="12" id="KW-0121">Carboxypeptidase</keyword>
<evidence type="ECO:0000259" key="11">
    <source>
        <dbReference type="Pfam" id="PF00768"/>
    </source>
</evidence>
<dbReference type="GO" id="GO:0008360">
    <property type="term" value="P:regulation of cell shape"/>
    <property type="evidence" value="ECO:0007669"/>
    <property type="project" value="UniProtKB-KW"/>
</dbReference>
<dbReference type="GO" id="GO:0009002">
    <property type="term" value="F:serine-type D-Ala-D-Ala carboxypeptidase activity"/>
    <property type="evidence" value="ECO:0007669"/>
    <property type="project" value="InterPro"/>
</dbReference>
<feature type="active site" description="Acyl-ester intermediate" evidence="7">
    <location>
        <position position="93"/>
    </location>
</feature>
<feature type="domain" description="Peptidase S11 D-alanyl-D-alanine carboxypeptidase A N-terminal" evidence="11">
    <location>
        <begin position="62"/>
        <end position="295"/>
    </location>
</feature>
<keyword evidence="6" id="KW-0961">Cell wall biogenesis/degradation</keyword>
<dbReference type="AlphaFoldDB" id="A0A940SW76"/>
<dbReference type="Gene3D" id="3.40.710.10">
    <property type="entry name" value="DD-peptidase/beta-lactamase superfamily"/>
    <property type="match status" value="1"/>
</dbReference>
<dbReference type="EMBL" id="JAEEGA010000007">
    <property type="protein sequence ID" value="MBP1041786.1"/>
    <property type="molecule type" value="Genomic_DNA"/>
</dbReference>
<evidence type="ECO:0000256" key="4">
    <source>
        <dbReference type="ARBA" id="ARBA00022960"/>
    </source>
</evidence>
<evidence type="ECO:0000256" key="3">
    <source>
        <dbReference type="ARBA" id="ARBA00022801"/>
    </source>
</evidence>
<feature type="active site" evidence="7">
    <location>
        <position position="153"/>
    </location>
</feature>
<feature type="transmembrane region" description="Helical" evidence="10">
    <location>
        <begin position="12"/>
        <end position="31"/>
    </location>
</feature>
<evidence type="ECO:0000256" key="8">
    <source>
        <dbReference type="PIRSR" id="PIRSR618044-2"/>
    </source>
</evidence>
<comment type="similarity">
    <text evidence="1 9">Belongs to the peptidase S11 family.</text>
</comment>
<evidence type="ECO:0000313" key="13">
    <source>
        <dbReference type="Proteomes" id="UP000674938"/>
    </source>
</evidence>
<keyword evidence="4" id="KW-0133">Cell shape</keyword>
<keyword evidence="5" id="KW-0573">Peptidoglycan synthesis</keyword>
<evidence type="ECO:0000313" key="12">
    <source>
        <dbReference type="EMBL" id="MBP1041786.1"/>
    </source>
</evidence>
<accession>A0A940SW76</accession>
<dbReference type="GO" id="GO:0009252">
    <property type="term" value="P:peptidoglycan biosynthetic process"/>
    <property type="evidence" value="ECO:0007669"/>
    <property type="project" value="UniProtKB-KW"/>
</dbReference>
<dbReference type="InterPro" id="IPR018044">
    <property type="entry name" value="Peptidase_S11"/>
</dbReference>
<dbReference type="PANTHER" id="PTHR21581">
    <property type="entry name" value="D-ALANYL-D-ALANINE CARBOXYPEPTIDASE"/>
    <property type="match status" value="1"/>
</dbReference>
<evidence type="ECO:0000256" key="1">
    <source>
        <dbReference type="ARBA" id="ARBA00007164"/>
    </source>
</evidence>
<evidence type="ECO:0000256" key="7">
    <source>
        <dbReference type="PIRSR" id="PIRSR618044-1"/>
    </source>
</evidence>
<proteinExistence type="inferred from homology"/>
<dbReference type="InterPro" id="IPR012338">
    <property type="entry name" value="Beta-lactam/transpept-like"/>
</dbReference>
<keyword evidence="12" id="KW-0645">Protease</keyword>
<feature type="binding site" evidence="8">
    <location>
        <position position="265"/>
    </location>
    <ligand>
        <name>substrate</name>
    </ligand>
</feature>
<protein>
    <submittedName>
        <fullName evidence="12">D-alanyl-D-alanine carboxypeptidase</fullName>
    </submittedName>
</protein>
<keyword evidence="2" id="KW-0732">Signal</keyword>
<name>A0A940SW76_9ENTE</name>
<dbReference type="GO" id="GO:0006508">
    <property type="term" value="P:proteolysis"/>
    <property type="evidence" value="ECO:0007669"/>
    <property type="project" value="InterPro"/>
</dbReference>